<proteinExistence type="predicted"/>
<organism evidence="1 2">
    <name type="scientific">Amycolatopsis pigmentata</name>
    <dbReference type="NCBI Taxonomy" id="450801"/>
    <lineage>
        <taxon>Bacteria</taxon>
        <taxon>Bacillati</taxon>
        <taxon>Actinomycetota</taxon>
        <taxon>Actinomycetes</taxon>
        <taxon>Pseudonocardiales</taxon>
        <taxon>Pseudonocardiaceae</taxon>
        <taxon>Amycolatopsis</taxon>
    </lineage>
</organism>
<keyword evidence="2" id="KW-1185">Reference proteome</keyword>
<accession>A0ABW5GC41</accession>
<dbReference type="EMBL" id="JBHUKR010000029">
    <property type="protein sequence ID" value="MFD2422481.1"/>
    <property type="molecule type" value="Genomic_DNA"/>
</dbReference>
<evidence type="ECO:0000313" key="2">
    <source>
        <dbReference type="Proteomes" id="UP001597417"/>
    </source>
</evidence>
<dbReference type="Proteomes" id="UP001597417">
    <property type="component" value="Unassembled WGS sequence"/>
</dbReference>
<keyword evidence="1" id="KW-0238">DNA-binding</keyword>
<comment type="caution">
    <text evidence="1">The sequence shown here is derived from an EMBL/GenBank/DDBJ whole genome shotgun (WGS) entry which is preliminary data.</text>
</comment>
<sequence length="194" mass="20653">MTTRLEGVLTRAGIRVSAADFLVMIEEAARKLSPQNPDPSHYFSPRQRAALTDVGLDLSPRTGEESDTRARTVAAQTVLAESALTAAEAARTLGIDPSRVRHKLAAGRLSGWKDQNGWRLPAWQFTGDGALPGLAVVLASVPADQPPLVVASFMTTRQDDLLLDDRPATPRQWLLAGGPPEPVAALAATLGTPF</sequence>
<dbReference type="GO" id="GO:0003677">
    <property type="term" value="F:DNA binding"/>
    <property type="evidence" value="ECO:0007669"/>
    <property type="project" value="UniProtKB-KW"/>
</dbReference>
<dbReference type="RefSeq" id="WP_378271571.1">
    <property type="nucleotide sequence ID" value="NZ_JBHUKR010000029.1"/>
</dbReference>
<gene>
    <name evidence="1" type="ORF">ACFSXZ_39775</name>
</gene>
<evidence type="ECO:0000313" key="1">
    <source>
        <dbReference type="EMBL" id="MFD2422481.1"/>
    </source>
</evidence>
<reference evidence="2" key="1">
    <citation type="journal article" date="2019" name="Int. J. Syst. Evol. Microbiol.">
        <title>The Global Catalogue of Microorganisms (GCM) 10K type strain sequencing project: providing services to taxonomists for standard genome sequencing and annotation.</title>
        <authorList>
            <consortium name="The Broad Institute Genomics Platform"/>
            <consortium name="The Broad Institute Genome Sequencing Center for Infectious Disease"/>
            <person name="Wu L."/>
            <person name="Ma J."/>
        </authorList>
    </citation>
    <scope>NUCLEOTIDE SEQUENCE [LARGE SCALE GENOMIC DNA]</scope>
    <source>
        <strain evidence="2">CGMCC 4.7645</strain>
    </source>
</reference>
<name>A0ABW5GC41_9PSEU</name>
<protein>
    <submittedName>
        <fullName evidence="1">DNA-binding protein</fullName>
    </submittedName>
</protein>